<dbReference type="RefSeq" id="WP_261957961.1">
    <property type="nucleotide sequence ID" value="NZ_AP026074.1"/>
</dbReference>
<evidence type="ECO:0008006" key="4">
    <source>
        <dbReference type="Google" id="ProtNLM"/>
    </source>
</evidence>
<keyword evidence="2" id="KW-0614">Plasmid</keyword>
<dbReference type="EMBL" id="AP026074">
    <property type="protein sequence ID" value="BDM74431.1"/>
    <property type="molecule type" value="Genomic_DNA"/>
</dbReference>
<proteinExistence type="predicted"/>
<dbReference type="Gene3D" id="3.30.1310.10">
    <property type="entry name" value="Nucleoid-associated protein YbaB-like domain"/>
    <property type="match status" value="1"/>
</dbReference>
<dbReference type="InterPro" id="IPR004401">
    <property type="entry name" value="YbaB/EbfC"/>
</dbReference>
<protein>
    <recommendedName>
        <fullName evidence="4">YbaB/EbfC family nucleoid-associated protein</fullName>
    </recommendedName>
</protein>
<keyword evidence="1" id="KW-0175">Coiled coil</keyword>
<sequence length="140" mass="15253">MASPYDERIEELLEEYRRQRQEAGELQQRLREISATGTAPRQTVKVTVGAQGELTGVEFPTGAYRRMAPAELTEAILGAARSAREEALAQAGELMAARLPAEIPAAEFLEGTADLTALLPEQPSMPEAVRAYVEQGRSPE</sequence>
<accession>A0ABM8A6V9</accession>
<dbReference type="InterPro" id="IPR036894">
    <property type="entry name" value="YbaB-like_sf"/>
</dbReference>
<name>A0ABM8A6V9_STRNI</name>
<keyword evidence="3" id="KW-1185">Reference proteome</keyword>
<geneLocation type="plasmid" evidence="2 3">
    <name>SNP1</name>
</geneLocation>
<evidence type="ECO:0000256" key="1">
    <source>
        <dbReference type="SAM" id="Coils"/>
    </source>
</evidence>
<feature type="coiled-coil region" evidence="1">
    <location>
        <begin position="6"/>
        <end position="36"/>
    </location>
</feature>
<evidence type="ECO:0000313" key="2">
    <source>
        <dbReference type="EMBL" id="BDM74431.1"/>
    </source>
</evidence>
<evidence type="ECO:0000313" key="3">
    <source>
        <dbReference type="Proteomes" id="UP001059597"/>
    </source>
</evidence>
<dbReference type="Proteomes" id="UP001059597">
    <property type="component" value="Plasmid SNP1"/>
</dbReference>
<gene>
    <name evidence="2" type="ORF">HEK616_79180</name>
</gene>
<dbReference type="SUPFAM" id="SSF82607">
    <property type="entry name" value="YbaB-like"/>
    <property type="match status" value="1"/>
</dbReference>
<organism evidence="2 3">
    <name type="scientific">Streptomyces nigrescens</name>
    <dbReference type="NCBI Taxonomy" id="1920"/>
    <lineage>
        <taxon>Bacteria</taxon>
        <taxon>Bacillati</taxon>
        <taxon>Actinomycetota</taxon>
        <taxon>Actinomycetes</taxon>
        <taxon>Kitasatosporales</taxon>
        <taxon>Streptomycetaceae</taxon>
        <taxon>Streptomyces</taxon>
    </lineage>
</organism>
<dbReference type="Pfam" id="PF02575">
    <property type="entry name" value="YbaB_DNA_bd"/>
    <property type="match status" value="1"/>
</dbReference>
<reference evidence="2" key="1">
    <citation type="submission" date="2022-06" db="EMBL/GenBank/DDBJ databases">
        <title>Complete genome sequence of Streptomyces nigrescens HEK616.</title>
        <authorList>
            <person name="Asamizu S."/>
            <person name="Onaka H."/>
        </authorList>
    </citation>
    <scope>NUCLEOTIDE SEQUENCE</scope>
    <source>
        <strain evidence="2">HEK616</strain>
        <plasmid evidence="2">SNP1</plasmid>
    </source>
</reference>